<gene>
    <name evidence="1" type="ORF">GA0061098_1009272</name>
</gene>
<dbReference type="EMBL" id="FMAI01000009">
    <property type="protein sequence ID" value="SCB43327.1"/>
    <property type="molecule type" value="Genomic_DNA"/>
</dbReference>
<name>A0A1C3WTF7_9BRAD</name>
<dbReference type="RefSeq" id="WP_165637476.1">
    <property type="nucleotide sequence ID" value="NZ_FMAI01000009.1"/>
</dbReference>
<keyword evidence="2" id="KW-1185">Reference proteome</keyword>
<evidence type="ECO:0000313" key="1">
    <source>
        <dbReference type="EMBL" id="SCB43327.1"/>
    </source>
</evidence>
<evidence type="ECO:0000313" key="2">
    <source>
        <dbReference type="Proteomes" id="UP000199184"/>
    </source>
</evidence>
<reference evidence="2" key="1">
    <citation type="submission" date="2016-08" db="EMBL/GenBank/DDBJ databases">
        <authorList>
            <person name="Varghese N."/>
            <person name="Submissions Spin"/>
        </authorList>
    </citation>
    <scope>NUCLEOTIDE SEQUENCE [LARGE SCALE GENOMIC DNA]</scope>
    <source>
        <strain evidence="2">ERR11</strain>
    </source>
</reference>
<dbReference type="AlphaFoldDB" id="A0A1C3WTF7"/>
<protein>
    <submittedName>
        <fullName evidence="1">Uncharacterized protein</fullName>
    </submittedName>
</protein>
<sequence>MPGIDKQTEDKEAKPSRLYEARRVIEEYVNNELREIIRKLRQKMN</sequence>
<proteinExistence type="predicted"/>
<dbReference type="Proteomes" id="UP000199184">
    <property type="component" value="Unassembled WGS sequence"/>
</dbReference>
<accession>A0A1C3WTF7</accession>
<organism evidence="1 2">
    <name type="scientific">Bradyrhizobium shewense</name>
    <dbReference type="NCBI Taxonomy" id="1761772"/>
    <lineage>
        <taxon>Bacteria</taxon>
        <taxon>Pseudomonadati</taxon>
        <taxon>Pseudomonadota</taxon>
        <taxon>Alphaproteobacteria</taxon>
        <taxon>Hyphomicrobiales</taxon>
        <taxon>Nitrobacteraceae</taxon>
        <taxon>Bradyrhizobium</taxon>
    </lineage>
</organism>